<reference evidence="2 3" key="1">
    <citation type="submission" date="2018-02" db="EMBL/GenBank/DDBJ databases">
        <title>Comparative genomes isolates from brazilian mangrove.</title>
        <authorList>
            <person name="Araujo J.E."/>
            <person name="Taketani R.G."/>
            <person name="Silva M.C.P."/>
            <person name="Loureco M.V."/>
            <person name="Andreote F.D."/>
        </authorList>
    </citation>
    <scope>NUCLEOTIDE SEQUENCE [LARGE SCALE GENOMIC DNA]</scope>
    <source>
        <strain evidence="2 3">Hex-1 MGV</strain>
    </source>
</reference>
<dbReference type="AlphaFoldDB" id="A0A2S8FKS8"/>
<dbReference type="Proteomes" id="UP000238322">
    <property type="component" value="Unassembled WGS sequence"/>
</dbReference>
<dbReference type="SUPFAM" id="SSF109604">
    <property type="entry name" value="HD-domain/PDEase-like"/>
    <property type="match status" value="1"/>
</dbReference>
<dbReference type="InterPro" id="IPR003607">
    <property type="entry name" value="HD/PDEase_dom"/>
</dbReference>
<dbReference type="NCBIfam" id="TIGR03276">
    <property type="entry name" value="Phn-HD"/>
    <property type="match status" value="1"/>
</dbReference>
<comment type="caution">
    <text evidence="2">The sequence shown here is derived from an EMBL/GenBank/DDBJ whole genome shotgun (WGS) entry which is preliminary data.</text>
</comment>
<name>A0A2S8FKS8_9BACT</name>
<feature type="domain" description="HD" evidence="1">
    <location>
        <begin position="40"/>
        <end position="107"/>
    </location>
</feature>
<gene>
    <name evidence="2" type="ORF">C5Y83_21465</name>
</gene>
<protein>
    <submittedName>
        <fullName evidence="2">Metal-dependent phosphohydrolase</fullName>
    </submittedName>
</protein>
<evidence type="ECO:0000259" key="1">
    <source>
        <dbReference type="Pfam" id="PF01966"/>
    </source>
</evidence>
<dbReference type="EMBL" id="PUHY01000012">
    <property type="protein sequence ID" value="PQO32761.1"/>
    <property type="molecule type" value="Genomic_DNA"/>
</dbReference>
<dbReference type="PANTHER" id="PTHR40202:SF1">
    <property type="entry name" value="HD DOMAIN-CONTAINING PROTEIN"/>
    <property type="match status" value="1"/>
</dbReference>
<dbReference type="RefSeq" id="WP_105331773.1">
    <property type="nucleotide sequence ID" value="NZ_PUHY01000012.1"/>
</dbReference>
<dbReference type="Gene3D" id="1.10.3210.10">
    <property type="entry name" value="Hypothetical protein af1432"/>
    <property type="match status" value="1"/>
</dbReference>
<organism evidence="2 3">
    <name type="scientific">Blastopirellula marina</name>
    <dbReference type="NCBI Taxonomy" id="124"/>
    <lineage>
        <taxon>Bacteria</taxon>
        <taxon>Pseudomonadati</taxon>
        <taxon>Planctomycetota</taxon>
        <taxon>Planctomycetia</taxon>
        <taxon>Pirellulales</taxon>
        <taxon>Pirellulaceae</taxon>
        <taxon>Blastopirellula</taxon>
    </lineage>
</organism>
<dbReference type="InterPro" id="IPR052567">
    <property type="entry name" value="OP_Dioxygenase"/>
</dbReference>
<evidence type="ECO:0000313" key="2">
    <source>
        <dbReference type="EMBL" id="PQO32761.1"/>
    </source>
</evidence>
<evidence type="ECO:0000313" key="3">
    <source>
        <dbReference type="Proteomes" id="UP000238322"/>
    </source>
</evidence>
<dbReference type="Pfam" id="PF01966">
    <property type="entry name" value="HD"/>
    <property type="match status" value="1"/>
</dbReference>
<accession>A0A2S8FKS8</accession>
<dbReference type="InterPro" id="IPR006674">
    <property type="entry name" value="HD_domain"/>
</dbReference>
<sequence length="193" mass="21441">MGVANRDAKCASADIVTDILQLFRDRGNSAYGFEAVSQLQHALQSATLALAAKAPSELVSAALLHDIGHLLHELPDDAPDHGIDDHHENSGFRFLERHFGPATYEPVRLHVAAKRYLCAVKPEYHELLSEPSQTSLRLQGGPMNADEVAEFESNPYYQQAIDLRYWDDIAKDPEMKTPALEAFEVHLREAVIA</sequence>
<dbReference type="InterPro" id="IPR017670">
    <property type="entry name" value="Phosphonate_degrad-assoc"/>
</dbReference>
<dbReference type="PANTHER" id="PTHR40202">
    <property type="match status" value="1"/>
</dbReference>
<dbReference type="GO" id="GO:0016787">
    <property type="term" value="F:hydrolase activity"/>
    <property type="evidence" value="ECO:0007669"/>
    <property type="project" value="UniProtKB-KW"/>
</dbReference>
<keyword evidence="2" id="KW-0378">Hydrolase</keyword>
<proteinExistence type="predicted"/>
<dbReference type="CDD" id="cd00077">
    <property type="entry name" value="HDc"/>
    <property type="match status" value="1"/>
</dbReference>